<proteinExistence type="predicted"/>
<dbReference type="InterPro" id="IPR001789">
    <property type="entry name" value="Sig_transdc_resp-reg_receiver"/>
</dbReference>
<dbReference type="SMART" id="SM00388">
    <property type="entry name" value="HisKA"/>
    <property type="match status" value="1"/>
</dbReference>
<dbReference type="STRING" id="1449350.OCH239_16975"/>
<evidence type="ECO:0000256" key="4">
    <source>
        <dbReference type="ARBA" id="ARBA00022553"/>
    </source>
</evidence>
<evidence type="ECO:0000256" key="2">
    <source>
        <dbReference type="ARBA" id="ARBA00004370"/>
    </source>
</evidence>
<dbReference type="Gene3D" id="1.10.287.130">
    <property type="match status" value="1"/>
</dbReference>
<evidence type="ECO:0000259" key="16">
    <source>
        <dbReference type="PROSITE" id="PS50110"/>
    </source>
</evidence>
<dbReference type="CDD" id="cd16922">
    <property type="entry name" value="HATPase_EvgS-ArcB-TorS-like"/>
    <property type="match status" value="1"/>
</dbReference>
<dbReference type="eggNOG" id="COG0642">
    <property type="taxonomic scope" value="Bacteria"/>
</dbReference>
<comment type="catalytic activity">
    <reaction evidence="1">
        <text>ATP + protein L-histidine = ADP + protein N-phospho-L-histidine.</text>
        <dbReference type="EC" id="2.7.13.3"/>
    </reaction>
</comment>
<dbReference type="SUPFAM" id="SSF52172">
    <property type="entry name" value="CheY-like"/>
    <property type="match status" value="1"/>
</dbReference>
<keyword evidence="10" id="KW-1133">Transmembrane helix</keyword>
<evidence type="ECO:0000256" key="5">
    <source>
        <dbReference type="ARBA" id="ARBA00022679"/>
    </source>
</evidence>
<dbReference type="InterPro" id="IPR036097">
    <property type="entry name" value="HisK_dim/P_sf"/>
</dbReference>
<evidence type="ECO:0000256" key="12">
    <source>
        <dbReference type="ARBA" id="ARBA00023136"/>
    </source>
</evidence>
<dbReference type="EMBL" id="JALZ01000050">
    <property type="protein sequence ID" value="ETX12825.1"/>
    <property type="molecule type" value="Genomic_DNA"/>
</dbReference>
<evidence type="ECO:0000259" key="15">
    <source>
        <dbReference type="PROSITE" id="PS50109"/>
    </source>
</evidence>
<comment type="subcellular location">
    <subcellularLocation>
        <location evidence="2">Membrane</location>
    </subcellularLocation>
</comment>
<evidence type="ECO:0000256" key="10">
    <source>
        <dbReference type="ARBA" id="ARBA00022989"/>
    </source>
</evidence>
<dbReference type="InterPro" id="IPR005467">
    <property type="entry name" value="His_kinase_dom"/>
</dbReference>
<dbReference type="SMART" id="SM00448">
    <property type="entry name" value="REC"/>
    <property type="match status" value="1"/>
</dbReference>
<dbReference type="Gene3D" id="3.40.50.2300">
    <property type="match status" value="1"/>
</dbReference>
<keyword evidence="11" id="KW-0902">Two-component regulatory system</keyword>
<keyword evidence="6" id="KW-0812">Transmembrane</keyword>
<dbReference type="PROSITE" id="PS50110">
    <property type="entry name" value="RESPONSE_REGULATORY"/>
    <property type="match status" value="1"/>
</dbReference>
<gene>
    <name evidence="17" type="ORF">OCH239_16975</name>
</gene>
<protein>
    <recommendedName>
        <fullName evidence="3">histidine kinase</fullName>
        <ecNumber evidence="3">2.7.13.3</ecNumber>
    </recommendedName>
</protein>
<dbReference type="Proteomes" id="UP000022447">
    <property type="component" value="Unassembled WGS sequence"/>
</dbReference>
<evidence type="ECO:0000256" key="1">
    <source>
        <dbReference type="ARBA" id="ARBA00000085"/>
    </source>
</evidence>
<keyword evidence="14" id="KW-0175">Coiled coil</keyword>
<dbReference type="FunFam" id="1.10.287.130:FF:000004">
    <property type="entry name" value="Ethylene receptor 1"/>
    <property type="match status" value="1"/>
</dbReference>
<comment type="caution">
    <text evidence="17">The sequence shown here is derived from an EMBL/GenBank/DDBJ whole genome shotgun (WGS) entry which is preliminary data.</text>
</comment>
<dbReference type="InterPro" id="IPR003661">
    <property type="entry name" value="HisK_dim/P_dom"/>
</dbReference>
<keyword evidence="12" id="KW-0472">Membrane</keyword>
<dbReference type="PRINTS" id="PR00344">
    <property type="entry name" value="BCTRLSENSOR"/>
</dbReference>
<feature type="domain" description="Response regulatory" evidence="16">
    <location>
        <begin position="302"/>
        <end position="421"/>
    </location>
</feature>
<dbReference type="CDD" id="cd00082">
    <property type="entry name" value="HisKA"/>
    <property type="match status" value="1"/>
</dbReference>
<evidence type="ECO:0000256" key="3">
    <source>
        <dbReference type="ARBA" id="ARBA00012438"/>
    </source>
</evidence>
<dbReference type="InterPro" id="IPR036890">
    <property type="entry name" value="HATPase_C_sf"/>
</dbReference>
<evidence type="ECO:0000256" key="13">
    <source>
        <dbReference type="PROSITE-ProRule" id="PRU00169"/>
    </source>
</evidence>
<organism evidence="17 18">
    <name type="scientific">Roseivivax halodurans JCM 10272</name>
    <dbReference type="NCBI Taxonomy" id="1449350"/>
    <lineage>
        <taxon>Bacteria</taxon>
        <taxon>Pseudomonadati</taxon>
        <taxon>Pseudomonadota</taxon>
        <taxon>Alphaproteobacteria</taxon>
        <taxon>Rhodobacterales</taxon>
        <taxon>Roseobacteraceae</taxon>
        <taxon>Roseivivax</taxon>
    </lineage>
</organism>
<feature type="coiled-coil region" evidence="14">
    <location>
        <begin position="11"/>
        <end position="52"/>
    </location>
</feature>
<sequence length="428" mass="46249">MEAESLLEAKSRELFDANEELRAQAARLEEAVQERTADLERAKLEAEAANEAKSAFLAMISHDIRTPLNGVLGMASALAETPLTAEQSEMVHLLHSSGQTLLGLLSDILDLTRIEARRMDLELVPVDIPRLARDLHGLFAIEAASKGLAFTLTVGEGCAGPVMTDPTRLRQILTNLVQNAVKFTEAGQVALCVARSDARLTFTVSDTGIGVPEDRRSRLFEAFSQIDSSVARRFGGSGLGLAIARELCRLLGGDLTFAPRPGGGSRFTAIILAPAAEPDAAATSGRGIRDDPDRVLAGRKWRILVAEDNAINQKVLSLMLRRFDLQLTFVETGTEAVAACRSTTFDLVLMDVNMPGMDGTEAAMEIRRIETERDLPRVPIIAVSANAMTHQVKAYLAAGIDTHVPKPLRREALVATMARLLDRAHVGT</sequence>
<evidence type="ECO:0000256" key="11">
    <source>
        <dbReference type="ARBA" id="ARBA00023012"/>
    </source>
</evidence>
<dbReference type="CDD" id="cd17546">
    <property type="entry name" value="REC_hyHK_CKI1_RcsC-like"/>
    <property type="match status" value="1"/>
</dbReference>
<dbReference type="InterPro" id="IPR011006">
    <property type="entry name" value="CheY-like_superfamily"/>
</dbReference>
<dbReference type="Gene3D" id="3.30.565.10">
    <property type="entry name" value="Histidine kinase-like ATPase, C-terminal domain"/>
    <property type="match status" value="1"/>
</dbReference>
<reference evidence="17 18" key="1">
    <citation type="submission" date="2014-01" db="EMBL/GenBank/DDBJ databases">
        <title>Roseivivax halodurans JCM 10272 Genome Sequencing.</title>
        <authorList>
            <person name="Lai Q."/>
            <person name="Li G."/>
            <person name="Shao Z."/>
        </authorList>
    </citation>
    <scope>NUCLEOTIDE SEQUENCE [LARGE SCALE GENOMIC DNA]</scope>
    <source>
        <strain evidence="17 18">JCM 10272</strain>
    </source>
</reference>
<accession>X7EAD7</accession>
<evidence type="ECO:0000313" key="17">
    <source>
        <dbReference type="EMBL" id="ETX12825.1"/>
    </source>
</evidence>
<evidence type="ECO:0000256" key="7">
    <source>
        <dbReference type="ARBA" id="ARBA00022741"/>
    </source>
</evidence>
<keyword evidence="8" id="KW-0418">Kinase</keyword>
<feature type="modified residue" description="4-aspartylphosphate" evidence="13">
    <location>
        <position position="351"/>
    </location>
</feature>
<evidence type="ECO:0000256" key="8">
    <source>
        <dbReference type="ARBA" id="ARBA00022777"/>
    </source>
</evidence>
<evidence type="ECO:0000256" key="14">
    <source>
        <dbReference type="SAM" id="Coils"/>
    </source>
</evidence>
<evidence type="ECO:0000256" key="6">
    <source>
        <dbReference type="ARBA" id="ARBA00022692"/>
    </source>
</evidence>
<feature type="domain" description="Histidine kinase" evidence="15">
    <location>
        <begin position="59"/>
        <end position="275"/>
    </location>
</feature>
<dbReference type="PROSITE" id="PS50109">
    <property type="entry name" value="HIS_KIN"/>
    <property type="match status" value="1"/>
</dbReference>
<dbReference type="Pfam" id="PF00512">
    <property type="entry name" value="HisKA"/>
    <property type="match status" value="1"/>
</dbReference>
<dbReference type="AlphaFoldDB" id="X7EAD7"/>
<dbReference type="PATRIC" id="fig|1449350.3.peg.4000"/>
<dbReference type="PANTHER" id="PTHR45339">
    <property type="entry name" value="HYBRID SIGNAL TRANSDUCTION HISTIDINE KINASE J"/>
    <property type="match status" value="1"/>
</dbReference>
<evidence type="ECO:0000313" key="18">
    <source>
        <dbReference type="Proteomes" id="UP000022447"/>
    </source>
</evidence>
<dbReference type="PANTHER" id="PTHR45339:SF1">
    <property type="entry name" value="HYBRID SIGNAL TRANSDUCTION HISTIDINE KINASE J"/>
    <property type="match status" value="1"/>
</dbReference>
<keyword evidence="7" id="KW-0547">Nucleotide-binding</keyword>
<dbReference type="Pfam" id="PF02518">
    <property type="entry name" value="HATPase_c"/>
    <property type="match status" value="1"/>
</dbReference>
<name>X7EAD7_9RHOB</name>
<keyword evidence="18" id="KW-1185">Reference proteome</keyword>
<keyword evidence="4 13" id="KW-0597">Phosphoprotein</keyword>
<dbReference type="SUPFAM" id="SSF55874">
    <property type="entry name" value="ATPase domain of HSP90 chaperone/DNA topoisomerase II/histidine kinase"/>
    <property type="match status" value="1"/>
</dbReference>
<dbReference type="FunFam" id="3.30.565.10:FF:000010">
    <property type="entry name" value="Sensor histidine kinase RcsC"/>
    <property type="match status" value="1"/>
</dbReference>
<dbReference type="GO" id="GO:0016020">
    <property type="term" value="C:membrane"/>
    <property type="evidence" value="ECO:0007669"/>
    <property type="project" value="UniProtKB-SubCell"/>
</dbReference>
<dbReference type="EC" id="2.7.13.3" evidence="3"/>
<keyword evidence="9" id="KW-0067">ATP-binding</keyword>
<keyword evidence="5" id="KW-0808">Transferase</keyword>
<dbReference type="SMART" id="SM00387">
    <property type="entry name" value="HATPase_c"/>
    <property type="match status" value="1"/>
</dbReference>
<dbReference type="GO" id="GO:0005524">
    <property type="term" value="F:ATP binding"/>
    <property type="evidence" value="ECO:0007669"/>
    <property type="project" value="UniProtKB-KW"/>
</dbReference>
<dbReference type="GO" id="GO:0000155">
    <property type="term" value="F:phosphorelay sensor kinase activity"/>
    <property type="evidence" value="ECO:0007669"/>
    <property type="project" value="InterPro"/>
</dbReference>
<dbReference type="InterPro" id="IPR003594">
    <property type="entry name" value="HATPase_dom"/>
</dbReference>
<dbReference type="Pfam" id="PF00072">
    <property type="entry name" value="Response_reg"/>
    <property type="match status" value="1"/>
</dbReference>
<evidence type="ECO:0000256" key="9">
    <source>
        <dbReference type="ARBA" id="ARBA00022840"/>
    </source>
</evidence>
<dbReference type="SUPFAM" id="SSF47384">
    <property type="entry name" value="Homodimeric domain of signal transducing histidine kinase"/>
    <property type="match status" value="1"/>
</dbReference>
<dbReference type="InterPro" id="IPR004358">
    <property type="entry name" value="Sig_transdc_His_kin-like_C"/>
</dbReference>